<evidence type="ECO:0000256" key="2">
    <source>
        <dbReference type="ARBA" id="ARBA00023143"/>
    </source>
</evidence>
<dbReference type="GO" id="GO:0009425">
    <property type="term" value="C:bacterial-type flagellum basal body"/>
    <property type="evidence" value="ECO:0007669"/>
    <property type="project" value="UniProtKB-SubCell"/>
</dbReference>
<protein>
    <submittedName>
        <fullName evidence="3">Flagellar hook-basal body complex protein FliE</fullName>
    </submittedName>
</protein>
<organism evidence="3">
    <name type="scientific">hydrothermal vent metagenome</name>
    <dbReference type="NCBI Taxonomy" id="652676"/>
    <lineage>
        <taxon>unclassified sequences</taxon>
        <taxon>metagenomes</taxon>
        <taxon>ecological metagenomes</taxon>
    </lineage>
</organism>
<sequence>MSNTISPDTLLAQMRGMIEQSKMGEQTNQVASPTNAQRDAFSNLLENAINTVNTNQQQANQLATAMQKGDPNVQMSEVMVALQKSNISFQAMVEVRNRLVSAYQEIMNMQI</sequence>
<dbReference type="InterPro" id="IPR001624">
    <property type="entry name" value="FliE"/>
</dbReference>
<dbReference type="Pfam" id="PF02049">
    <property type="entry name" value="FliE"/>
    <property type="match status" value="1"/>
</dbReference>
<comment type="subcellular location">
    <subcellularLocation>
        <location evidence="1">Bacterial flagellum basal body</location>
    </subcellularLocation>
</comment>
<keyword evidence="3" id="KW-0969">Cilium</keyword>
<dbReference type="PANTHER" id="PTHR34653">
    <property type="match status" value="1"/>
</dbReference>
<dbReference type="AlphaFoldDB" id="A0A3B1ALD5"/>
<keyword evidence="2" id="KW-0975">Bacterial flagellum</keyword>
<evidence type="ECO:0000313" key="3">
    <source>
        <dbReference type="EMBL" id="VAX00674.1"/>
    </source>
</evidence>
<accession>A0A3B1ALD5</accession>
<evidence type="ECO:0000256" key="1">
    <source>
        <dbReference type="ARBA" id="ARBA00004117"/>
    </source>
</evidence>
<proteinExistence type="inferred from homology"/>
<dbReference type="GO" id="GO:0071973">
    <property type="term" value="P:bacterial-type flagellum-dependent cell motility"/>
    <property type="evidence" value="ECO:0007669"/>
    <property type="project" value="InterPro"/>
</dbReference>
<dbReference type="NCBIfam" id="TIGR00205">
    <property type="entry name" value="fliE"/>
    <property type="match status" value="1"/>
</dbReference>
<name>A0A3B1ALD5_9ZZZZ</name>
<reference evidence="3" key="1">
    <citation type="submission" date="2018-06" db="EMBL/GenBank/DDBJ databases">
        <authorList>
            <person name="Zhirakovskaya E."/>
        </authorList>
    </citation>
    <scope>NUCLEOTIDE SEQUENCE</scope>
</reference>
<dbReference type="EMBL" id="UOFR01000078">
    <property type="protein sequence ID" value="VAX00674.1"/>
    <property type="molecule type" value="Genomic_DNA"/>
</dbReference>
<keyword evidence="3" id="KW-0282">Flagellum</keyword>
<dbReference type="PRINTS" id="PR01006">
    <property type="entry name" value="FLGHOOKFLIE"/>
</dbReference>
<gene>
    <name evidence="3" type="ORF">MNBD_GAMMA21-247</name>
</gene>
<dbReference type="PANTHER" id="PTHR34653:SF1">
    <property type="entry name" value="FLAGELLAR HOOK-BASAL BODY COMPLEX PROTEIN FLIE"/>
    <property type="match status" value="1"/>
</dbReference>
<dbReference type="GO" id="GO:0003774">
    <property type="term" value="F:cytoskeletal motor activity"/>
    <property type="evidence" value="ECO:0007669"/>
    <property type="project" value="InterPro"/>
</dbReference>
<keyword evidence="3" id="KW-0966">Cell projection</keyword>
<dbReference type="GO" id="GO:0005198">
    <property type="term" value="F:structural molecule activity"/>
    <property type="evidence" value="ECO:0007669"/>
    <property type="project" value="InterPro"/>
</dbReference>
<dbReference type="HAMAP" id="MF_00724">
    <property type="entry name" value="FliE"/>
    <property type="match status" value="1"/>
</dbReference>